<proteinExistence type="inferred from homology"/>
<dbReference type="PANTHER" id="PTHR34583:SF2">
    <property type="entry name" value="ANTIPORTER SUBUNIT MNHC2-RELATED"/>
    <property type="match status" value="1"/>
</dbReference>
<dbReference type="InterPro" id="IPR039428">
    <property type="entry name" value="NUOK/Mnh_C1-like"/>
</dbReference>
<keyword evidence="3" id="KW-1003">Cell membrane</keyword>
<evidence type="ECO:0000313" key="8">
    <source>
        <dbReference type="EMBL" id="MFC0253409.1"/>
    </source>
</evidence>
<sequence length="128" mass="12764">MIEWMIAAAVAVVAGAGLYLATSRDLVSIAVGLALLGSAVNLFVFAAGRLTGAPPPLIPEGATAPLAAVANPVPQALVLTAIVIGFAFACFGIALALALAAFDKRADADALEHAEPPPRPDGDPGELP</sequence>
<dbReference type="InterPro" id="IPR050601">
    <property type="entry name" value="CPA3_antiporter_subunitC"/>
</dbReference>
<keyword evidence="5 7" id="KW-1133">Transmembrane helix</keyword>
<evidence type="ECO:0000256" key="5">
    <source>
        <dbReference type="ARBA" id="ARBA00022989"/>
    </source>
</evidence>
<comment type="caution">
    <text evidence="8">The sequence shown here is derived from an EMBL/GenBank/DDBJ whole genome shotgun (WGS) entry which is preliminary data.</text>
</comment>
<evidence type="ECO:0000256" key="2">
    <source>
        <dbReference type="ARBA" id="ARBA00010388"/>
    </source>
</evidence>
<comment type="subcellular location">
    <subcellularLocation>
        <location evidence="1">Cell membrane</location>
        <topology evidence="1">Multi-pass membrane protein</topology>
    </subcellularLocation>
</comment>
<keyword evidence="6 7" id="KW-0472">Membrane</keyword>
<reference evidence="8 9" key="1">
    <citation type="submission" date="2024-09" db="EMBL/GenBank/DDBJ databases">
        <authorList>
            <person name="Sun Q."/>
            <person name="Mori K."/>
        </authorList>
    </citation>
    <scope>NUCLEOTIDE SEQUENCE [LARGE SCALE GENOMIC DNA]</scope>
    <source>
        <strain evidence="8 9">CCM 7792</strain>
    </source>
</reference>
<evidence type="ECO:0000256" key="7">
    <source>
        <dbReference type="SAM" id="Phobius"/>
    </source>
</evidence>
<evidence type="ECO:0000256" key="4">
    <source>
        <dbReference type="ARBA" id="ARBA00022692"/>
    </source>
</evidence>
<evidence type="ECO:0000256" key="1">
    <source>
        <dbReference type="ARBA" id="ARBA00004651"/>
    </source>
</evidence>
<feature type="transmembrane region" description="Helical" evidence="7">
    <location>
        <begin position="76"/>
        <end position="102"/>
    </location>
</feature>
<dbReference type="Pfam" id="PF00420">
    <property type="entry name" value="Oxidored_q2"/>
    <property type="match status" value="1"/>
</dbReference>
<dbReference type="RefSeq" id="WP_379680448.1">
    <property type="nucleotide sequence ID" value="NZ_JBHLWP010000013.1"/>
</dbReference>
<evidence type="ECO:0000313" key="9">
    <source>
        <dbReference type="Proteomes" id="UP001589773"/>
    </source>
</evidence>
<protein>
    <submittedName>
        <fullName evidence="8">Sodium:proton antiporter</fullName>
    </submittedName>
</protein>
<organism evidence="8 9">
    <name type="scientific">Massilia consociata</name>
    <dbReference type="NCBI Taxonomy" id="760117"/>
    <lineage>
        <taxon>Bacteria</taxon>
        <taxon>Pseudomonadati</taxon>
        <taxon>Pseudomonadota</taxon>
        <taxon>Betaproteobacteria</taxon>
        <taxon>Burkholderiales</taxon>
        <taxon>Oxalobacteraceae</taxon>
        <taxon>Telluria group</taxon>
        <taxon>Massilia</taxon>
    </lineage>
</organism>
<keyword evidence="9" id="KW-1185">Reference proteome</keyword>
<feature type="transmembrane region" description="Helical" evidence="7">
    <location>
        <begin position="29"/>
        <end position="47"/>
    </location>
</feature>
<keyword evidence="4 7" id="KW-0812">Transmembrane</keyword>
<dbReference type="Proteomes" id="UP001589773">
    <property type="component" value="Unassembled WGS sequence"/>
</dbReference>
<evidence type="ECO:0000256" key="6">
    <source>
        <dbReference type="ARBA" id="ARBA00023136"/>
    </source>
</evidence>
<name>A0ABV6FJB5_9BURK</name>
<gene>
    <name evidence="8" type="ORF">ACFFJK_16035</name>
</gene>
<dbReference type="PANTHER" id="PTHR34583">
    <property type="entry name" value="ANTIPORTER SUBUNIT MNHC2-RELATED"/>
    <property type="match status" value="1"/>
</dbReference>
<dbReference type="Gene3D" id="1.10.287.3510">
    <property type="match status" value="1"/>
</dbReference>
<comment type="similarity">
    <text evidence="2">Belongs to the CPA3 antiporters (TC 2.A.63) subunit C family.</text>
</comment>
<evidence type="ECO:0000256" key="3">
    <source>
        <dbReference type="ARBA" id="ARBA00022475"/>
    </source>
</evidence>
<dbReference type="EMBL" id="JBHLWP010000013">
    <property type="protein sequence ID" value="MFC0253409.1"/>
    <property type="molecule type" value="Genomic_DNA"/>
</dbReference>
<accession>A0ABV6FJB5</accession>
<feature type="transmembrane region" description="Helical" evidence="7">
    <location>
        <begin position="6"/>
        <end position="22"/>
    </location>
</feature>